<organism evidence="1 2">
    <name type="scientific">Scomber scombrus</name>
    <name type="common">Atlantic mackerel</name>
    <name type="synonym">Scomber vernalis</name>
    <dbReference type="NCBI Taxonomy" id="13677"/>
    <lineage>
        <taxon>Eukaryota</taxon>
        <taxon>Metazoa</taxon>
        <taxon>Chordata</taxon>
        <taxon>Craniata</taxon>
        <taxon>Vertebrata</taxon>
        <taxon>Euteleostomi</taxon>
        <taxon>Actinopterygii</taxon>
        <taxon>Neopterygii</taxon>
        <taxon>Teleostei</taxon>
        <taxon>Neoteleostei</taxon>
        <taxon>Acanthomorphata</taxon>
        <taxon>Pelagiaria</taxon>
        <taxon>Scombriformes</taxon>
        <taxon>Scombridae</taxon>
        <taxon>Scomber</taxon>
    </lineage>
</organism>
<reference evidence="1 2" key="1">
    <citation type="submission" date="2024-01" db="EMBL/GenBank/DDBJ databases">
        <authorList>
            <person name="Alioto T."/>
            <person name="Alioto T."/>
            <person name="Gomez Garrido J."/>
        </authorList>
    </citation>
    <scope>NUCLEOTIDE SEQUENCE [LARGE SCALE GENOMIC DNA]</scope>
</reference>
<dbReference type="AlphaFoldDB" id="A0AAV1P5W7"/>
<dbReference type="EMBL" id="CAWUFR010000087">
    <property type="protein sequence ID" value="CAK6965791.1"/>
    <property type="molecule type" value="Genomic_DNA"/>
</dbReference>
<protein>
    <submittedName>
        <fullName evidence="1">Uncharacterized protein</fullName>
    </submittedName>
</protein>
<accession>A0AAV1P5W7</accession>
<gene>
    <name evidence="1" type="ORF">FSCOSCO3_A009520</name>
</gene>
<keyword evidence="2" id="KW-1185">Reference proteome</keyword>
<evidence type="ECO:0000313" key="2">
    <source>
        <dbReference type="Proteomes" id="UP001314229"/>
    </source>
</evidence>
<comment type="caution">
    <text evidence="1">The sequence shown here is derived from an EMBL/GenBank/DDBJ whole genome shotgun (WGS) entry which is preliminary data.</text>
</comment>
<proteinExistence type="predicted"/>
<name>A0AAV1P5W7_SCOSC</name>
<sequence length="111" mass="12021">MAIFSHNTQQATFTVILGDMTFLHVGSVPVRNSVFPKRSSCAGVASRCVCFSLRCGEDVEEPLNQSPPPGGGSCVDCCGYGKWTHAHSSFISRRGDLRLYAELIRKCPAVV</sequence>
<dbReference type="Proteomes" id="UP001314229">
    <property type="component" value="Unassembled WGS sequence"/>
</dbReference>
<evidence type="ECO:0000313" key="1">
    <source>
        <dbReference type="EMBL" id="CAK6965791.1"/>
    </source>
</evidence>